<gene>
    <name evidence="2" type="ORF">OA57_11385</name>
</gene>
<protein>
    <recommendedName>
        <fullName evidence="1">Large polyvalent protein-associated domain-containing protein</fullName>
    </recommendedName>
</protein>
<dbReference type="Proteomes" id="UP000030380">
    <property type="component" value="Unassembled WGS sequence"/>
</dbReference>
<feature type="domain" description="Large polyvalent protein-associated" evidence="1">
    <location>
        <begin position="78"/>
        <end position="191"/>
    </location>
</feature>
<reference evidence="2 3" key="1">
    <citation type="submission" date="2014-11" db="EMBL/GenBank/DDBJ databases">
        <title>Draft genome sequence of Chelonobacter oris 1662T, associated with respiratory disease in Hermann's Tortoises.</title>
        <authorList>
            <person name="Kudirkiene E."/>
            <person name="Hansen M.J."/>
            <person name="Bojesen A.M."/>
        </authorList>
    </citation>
    <scope>NUCLEOTIDE SEQUENCE [LARGE SCALE GENOMIC DNA]</scope>
    <source>
        <strain evidence="2 3">1662</strain>
    </source>
</reference>
<dbReference type="EMBL" id="JSUM01000020">
    <property type="protein sequence ID" value="KGQ69437.1"/>
    <property type="molecule type" value="Genomic_DNA"/>
</dbReference>
<organism evidence="2 3">
    <name type="scientific">Chelonobacter oris</name>
    <dbReference type="NCBI Taxonomy" id="505317"/>
    <lineage>
        <taxon>Bacteria</taxon>
        <taxon>Pseudomonadati</taxon>
        <taxon>Pseudomonadota</taxon>
        <taxon>Gammaproteobacteria</taxon>
        <taxon>Pasteurellales</taxon>
        <taxon>Pasteurellaceae</taxon>
        <taxon>Chelonobacter</taxon>
    </lineage>
</organism>
<keyword evidence="3" id="KW-1185">Reference proteome</keyword>
<evidence type="ECO:0000313" key="2">
    <source>
        <dbReference type="EMBL" id="KGQ69437.1"/>
    </source>
</evidence>
<evidence type="ECO:0000313" key="3">
    <source>
        <dbReference type="Proteomes" id="UP000030380"/>
    </source>
</evidence>
<dbReference type="AlphaFoldDB" id="A0A0A3ANS5"/>
<sequence length="338" mass="37978">MNALEKMKLVNQLKSAVDARNIEKNPLKKLPLIKAVQDLRRQLGLFEGAAKADKRPQLTNEILPENVDTDLNKYQQNDDENLSVTVERYIKQNLQGRYIKTVIGNVLFNAVSKGELLLGTAKNRQRAALVPHVPNTLKNGEYLGRESNNKNKESTKKFVAFHYFKGVAVFDNRKVEHTVSVAERENGEFIFVAYHSKGNELVLDSVSSDKASRSRTNHIPYDDKIAIFDDAVNDDDWNIEIISIVDLDGNPTELEDLEESRGVESRPQVTDTNLFNYNENGIGAKTRQKRNNQAIDLAKKMINGEMSIDDITAEQKILLSQYSGSGGGLTPFLAKTTR</sequence>
<comment type="caution">
    <text evidence="2">The sequence shown here is derived from an EMBL/GenBank/DDBJ whole genome shotgun (WGS) entry which is preliminary data.</text>
</comment>
<name>A0A0A3ANS5_9PAST</name>
<dbReference type="InterPro" id="IPR040824">
    <property type="entry name" value="LPD3"/>
</dbReference>
<dbReference type="OrthoDB" id="343736at2"/>
<accession>A0A0A3ANS5</accession>
<dbReference type="RefSeq" id="WP_034617982.1">
    <property type="nucleotide sequence ID" value="NZ_JSUM01000020.1"/>
</dbReference>
<proteinExistence type="predicted"/>
<evidence type="ECO:0000259" key="1">
    <source>
        <dbReference type="Pfam" id="PF18798"/>
    </source>
</evidence>
<feature type="non-terminal residue" evidence="2">
    <location>
        <position position="338"/>
    </location>
</feature>
<dbReference type="Pfam" id="PF18798">
    <property type="entry name" value="LPD3"/>
    <property type="match status" value="1"/>
</dbReference>